<sequence>MQNIMVEGSLEVREAFGQLKGPHPQGKIGMEWSPQNGIVQQIQSSLWYGGVA</sequence>
<keyword evidence="2" id="KW-1185">Reference proteome</keyword>
<evidence type="ECO:0000313" key="1">
    <source>
        <dbReference type="EMBL" id="SMF73392.1"/>
    </source>
</evidence>
<gene>
    <name evidence="1" type="ORF">SAMN05661091_0960</name>
</gene>
<reference evidence="2" key="1">
    <citation type="submission" date="2017-04" db="EMBL/GenBank/DDBJ databases">
        <authorList>
            <person name="Varghese N."/>
            <person name="Submissions S."/>
        </authorList>
    </citation>
    <scope>NUCLEOTIDE SEQUENCE [LARGE SCALE GENOMIC DNA]</scope>
    <source>
        <strain evidence="2">N3/975</strain>
    </source>
</reference>
<organism evidence="1 2">
    <name type="scientific">Paenibacillus uliginis N3/975</name>
    <dbReference type="NCBI Taxonomy" id="1313296"/>
    <lineage>
        <taxon>Bacteria</taxon>
        <taxon>Bacillati</taxon>
        <taxon>Bacillota</taxon>
        <taxon>Bacilli</taxon>
        <taxon>Bacillales</taxon>
        <taxon>Paenibacillaceae</taxon>
        <taxon>Paenibacillus</taxon>
    </lineage>
</organism>
<name>A0A1X7GQZ4_9BACL</name>
<dbReference type="AlphaFoldDB" id="A0A1X7GQZ4"/>
<dbReference type="EMBL" id="LT840184">
    <property type="protein sequence ID" value="SMF73392.1"/>
    <property type="molecule type" value="Genomic_DNA"/>
</dbReference>
<proteinExistence type="predicted"/>
<protein>
    <submittedName>
        <fullName evidence="1">Uncharacterized protein</fullName>
    </submittedName>
</protein>
<accession>A0A1X7GQZ4</accession>
<dbReference type="Proteomes" id="UP000192940">
    <property type="component" value="Chromosome I"/>
</dbReference>
<dbReference type="STRING" id="1313296.SAMN05661091_0960"/>
<dbReference type="RefSeq" id="WP_208917992.1">
    <property type="nucleotide sequence ID" value="NZ_LT840184.1"/>
</dbReference>
<evidence type="ECO:0000313" key="2">
    <source>
        <dbReference type="Proteomes" id="UP000192940"/>
    </source>
</evidence>